<dbReference type="Proteomes" id="UP000054937">
    <property type="component" value="Unassembled WGS sequence"/>
</dbReference>
<feature type="compositionally biased region" description="Low complexity" evidence="1">
    <location>
        <begin position="84"/>
        <end position="102"/>
    </location>
</feature>
<comment type="caution">
    <text evidence="2">The sequence shown here is derived from an EMBL/GenBank/DDBJ whole genome shotgun (WGS) entry which is preliminary data.</text>
</comment>
<sequence length="276" mass="32497">MEFDRFDILTRPRKTSKAQSEITKSKLQQDSRSALIANGQQQEKQSLHFNVSEAKNENQDKQNQQEQQHEHKSEHKENEKTDENQNQQSQKGSQKSKSFFGKIKQKWLQKDQKQKNPVNQLQNQQNESKNMQAQNDSNVIKEYEQLVINNNNKNKKYSEENQLEHRQSKVSENGSYLASGLREEQNSKTNLDNCSSFLDKMEKNFKSRRDKIKFQKFYDDLKNIIEDENNIEDISIQTMNQVNKLLLANPEFIEYFVDQCLNPVDSSDPIKKKGIF</sequence>
<feature type="compositionally biased region" description="Basic and acidic residues" evidence="1">
    <location>
        <begin position="156"/>
        <end position="169"/>
    </location>
</feature>
<dbReference type="EMBL" id="LDAU01000115">
    <property type="protein sequence ID" value="KRX04488.1"/>
    <property type="molecule type" value="Genomic_DNA"/>
</dbReference>
<feature type="region of interest" description="Disordered" evidence="1">
    <location>
        <begin position="1"/>
        <end position="133"/>
    </location>
</feature>
<accession>A0A0V0QR51</accession>
<evidence type="ECO:0000256" key="1">
    <source>
        <dbReference type="SAM" id="MobiDB-lite"/>
    </source>
</evidence>
<evidence type="ECO:0000313" key="3">
    <source>
        <dbReference type="Proteomes" id="UP000054937"/>
    </source>
</evidence>
<feature type="region of interest" description="Disordered" evidence="1">
    <location>
        <begin position="152"/>
        <end position="173"/>
    </location>
</feature>
<organism evidence="2 3">
    <name type="scientific">Pseudocohnilembus persalinus</name>
    <name type="common">Ciliate</name>
    <dbReference type="NCBI Taxonomy" id="266149"/>
    <lineage>
        <taxon>Eukaryota</taxon>
        <taxon>Sar</taxon>
        <taxon>Alveolata</taxon>
        <taxon>Ciliophora</taxon>
        <taxon>Intramacronucleata</taxon>
        <taxon>Oligohymenophorea</taxon>
        <taxon>Scuticociliatia</taxon>
        <taxon>Philasterida</taxon>
        <taxon>Pseudocohnilembidae</taxon>
        <taxon>Pseudocohnilembus</taxon>
    </lineage>
</organism>
<feature type="compositionally biased region" description="Basic and acidic residues" evidence="1">
    <location>
        <begin position="1"/>
        <end position="10"/>
    </location>
</feature>
<reference evidence="2 3" key="1">
    <citation type="journal article" date="2015" name="Sci. Rep.">
        <title>Genome of the facultative scuticociliatosis pathogen Pseudocohnilembus persalinus provides insight into its virulence through horizontal gene transfer.</title>
        <authorList>
            <person name="Xiong J."/>
            <person name="Wang G."/>
            <person name="Cheng J."/>
            <person name="Tian M."/>
            <person name="Pan X."/>
            <person name="Warren A."/>
            <person name="Jiang C."/>
            <person name="Yuan D."/>
            <person name="Miao W."/>
        </authorList>
    </citation>
    <scope>NUCLEOTIDE SEQUENCE [LARGE SCALE GENOMIC DNA]</scope>
    <source>
        <strain evidence="2">36N120E</strain>
    </source>
</reference>
<name>A0A0V0QR51_PSEPJ</name>
<dbReference type="InParanoid" id="A0A0V0QR51"/>
<feature type="compositionally biased region" description="Polar residues" evidence="1">
    <location>
        <begin position="116"/>
        <end position="133"/>
    </location>
</feature>
<feature type="compositionally biased region" description="Basic and acidic residues" evidence="1">
    <location>
        <begin position="67"/>
        <end position="83"/>
    </location>
</feature>
<keyword evidence="3" id="KW-1185">Reference proteome</keyword>
<evidence type="ECO:0000313" key="2">
    <source>
        <dbReference type="EMBL" id="KRX04488.1"/>
    </source>
</evidence>
<protein>
    <submittedName>
        <fullName evidence="2">Uncharacterized protein</fullName>
    </submittedName>
</protein>
<feature type="compositionally biased region" description="Polar residues" evidence="1">
    <location>
        <begin position="30"/>
        <end position="49"/>
    </location>
</feature>
<proteinExistence type="predicted"/>
<gene>
    <name evidence="2" type="ORF">PPERSA_06041</name>
</gene>
<dbReference type="AlphaFoldDB" id="A0A0V0QR51"/>